<evidence type="ECO:0000313" key="2">
    <source>
        <dbReference type="EMBL" id="KAG6714155.1"/>
    </source>
</evidence>
<dbReference type="EMBL" id="CM031829">
    <property type="protein sequence ID" value="KAG6714155.1"/>
    <property type="molecule type" value="Genomic_DNA"/>
</dbReference>
<reference evidence="1" key="1">
    <citation type="submission" date="2020-12" db="EMBL/GenBank/DDBJ databases">
        <title>WGS assembly of Carya illinoinensis cv. Pawnee.</title>
        <authorList>
            <person name="Platts A."/>
            <person name="Shu S."/>
            <person name="Wright S."/>
            <person name="Barry K."/>
            <person name="Edger P."/>
            <person name="Pires J.C."/>
            <person name="Schmutz J."/>
        </authorList>
    </citation>
    <scope>NUCLEOTIDE SEQUENCE</scope>
    <source>
        <tissue evidence="1">Leaf</tissue>
    </source>
</reference>
<evidence type="ECO:0000313" key="3">
    <source>
        <dbReference type="Proteomes" id="UP000811609"/>
    </source>
</evidence>
<proteinExistence type="predicted"/>
<keyword evidence="3" id="KW-1185">Reference proteome</keyword>
<accession>A0A8T1QKB2</accession>
<comment type="caution">
    <text evidence="1">The sequence shown here is derived from an EMBL/GenBank/DDBJ whole genome shotgun (WGS) entry which is preliminary data.</text>
</comment>
<reference evidence="2" key="2">
    <citation type="submission" date="2021-01" db="EMBL/GenBank/DDBJ databases">
        <authorList>
            <person name="Lovell J.T."/>
            <person name="Bentley N."/>
            <person name="Bhattarai G."/>
            <person name="Jenkins J.W."/>
            <person name="Sreedasyam A."/>
            <person name="Alarcon Y."/>
            <person name="Bock C."/>
            <person name="Boston L."/>
            <person name="Carlson J."/>
            <person name="Cervantes K."/>
            <person name="Clermont K."/>
            <person name="Krom N."/>
            <person name="Kubenka K."/>
            <person name="Mamidi S."/>
            <person name="Mattison C."/>
            <person name="Monteros M."/>
            <person name="Pisani C."/>
            <person name="Plott C."/>
            <person name="Rajasekar S."/>
            <person name="Rhein H.S."/>
            <person name="Rohla C."/>
            <person name="Song M."/>
            <person name="Hilaire R.S."/>
            <person name="Shu S."/>
            <person name="Wells L."/>
            <person name="Wang X."/>
            <person name="Webber J."/>
            <person name="Heerema R.J."/>
            <person name="Klein P."/>
            <person name="Conner P."/>
            <person name="Grauke L."/>
            <person name="Grimwood J."/>
            <person name="Schmutz J."/>
            <person name="Randall J.J."/>
        </authorList>
    </citation>
    <scope>NUCLEOTIDE SEQUENCE</scope>
    <source>
        <tissue evidence="2">Leaf</tissue>
    </source>
</reference>
<dbReference type="EMBL" id="CM031813">
    <property type="protein sequence ID" value="KAG6655128.1"/>
    <property type="molecule type" value="Genomic_DNA"/>
</dbReference>
<dbReference type="Proteomes" id="UP000811609">
    <property type="component" value="Chromosome 5"/>
</dbReference>
<dbReference type="Proteomes" id="UP000811246">
    <property type="component" value="Chromosome 5"/>
</dbReference>
<organism evidence="1 3">
    <name type="scientific">Carya illinoinensis</name>
    <name type="common">Pecan</name>
    <dbReference type="NCBI Taxonomy" id="32201"/>
    <lineage>
        <taxon>Eukaryota</taxon>
        <taxon>Viridiplantae</taxon>
        <taxon>Streptophyta</taxon>
        <taxon>Embryophyta</taxon>
        <taxon>Tracheophyta</taxon>
        <taxon>Spermatophyta</taxon>
        <taxon>Magnoliopsida</taxon>
        <taxon>eudicotyledons</taxon>
        <taxon>Gunneridae</taxon>
        <taxon>Pentapetalae</taxon>
        <taxon>rosids</taxon>
        <taxon>fabids</taxon>
        <taxon>Fagales</taxon>
        <taxon>Juglandaceae</taxon>
        <taxon>Carya</taxon>
    </lineage>
</organism>
<protein>
    <submittedName>
        <fullName evidence="1">Uncharacterized protein</fullName>
    </submittedName>
</protein>
<name>A0A8T1QKB2_CARIL</name>
<dbReference type="AlphaFoldDB" id="A0A8T1QKB2"/>
<sequence>MVEILSTSTFMRSLLHSRASASFALSFAFGSCKEGWYYRCIGLDP</sequence>
<evidence type="ECO:0000313" key="1">
    <source>
        <dbReference type="EMBL" id="KAG6655128.1"/>
    </source>
</evidence>
<gene>
    <name evidence="1" type="ORF">CIPAW_05G194600</name>
    <name evidence="2" type="ORF">I3842_05G189500</name>
</gene>